<organism evidence="2 3">
    <name type="scientific">Lactococcus ileimucosae</name>
    <dbReference type="NCBI Taxonomy" id="2941329"/>
    <lineage>
        <taxon>Bacteria</taxon>
        <taxon>Bacillati</taxon>
        <taxon>Bacillota</taxon>
        <taxon>Bacilli</taxon>
        <taxon>Lactobacillales</taxon>
        <taxon>Streptococcaceae</taxon>
        <taxon>Lactococcus</taxon>
    </lineage>
</organism>
<dbReference type="Proteomes" id="UP001565283">
    <property type="component" value="Unassembled WGS sequence"/>
</dbReference>
<comment type="caution">
    <text evidence="2">The sequence shown here is derived from an EMBL/GenBank/DDBJ whole genome shotgun (WGS) entry which is preliminary data.</text>
</comment>
<name>A0ABV4D4D6_9LACT</name>
<protein>
    <submittedName>
        <fullName evidence="2">Uncharacterized protein</fullName>
    </submittedName>
</protein>
<evidence type="ECO:0000256" key="1">
    <source>
        <dbReference type="SAM" id="MobiDB-lite"/>
    </source>
</evidence>
<feature type="region of interest" description="Disordered" evidence="1">
    <location>
        <begin position="178"/>
        <end position="218"/>
    </location>
</feature>
<evidence type="ECO:0000313" key="2">
    <source>
        <dbReference type="EMBL" id="MEY8443618.1"/>
    </source>
</evidence>
<feature type="compositionally biased region" description="Low complexity" evidence="1">
    <location>
        <begin position="201"/>
        <end position="212"/>
    </location>
</feature>
<reference evidence="2 3" key="1">
    <citation type="submission" date="2024-03" db="EMBL/GenBank/DDBJ databases">
        <title>Mouse gut bacterial collection (mGBC) of GemPharmatech.</title>
        <authorList>
            <person name="He Y."/>
            <person name="Dong L."/>
            <person name="Wu D."/>
            <person name="Gao X."/>
            <person name="Lin Z."/>
        </authorList>
    </citation>
    <scope>NUCLEOTIDE SEQUENCE [LARGE SCALE GENOMIC DNA]</scope>
    <source>
        <strain evidence="2 3">61-15</strain>
    </source>
</reference>
<dbReference type="RefSeq" id="WP_369948251.1">
    <property type="nucleotide sequence ID" value="NZ_JBCLSH010000012.1"/>
</dbReference>
<feature type="compositionally biased region" description="Polar residues" evidence="1">
    <location>
        <begin position="188"/>
        <end position="200"/>
    </location>
</feature>
<sequence length="590" mass="63857">MHATNRNRKKLGILLAILSVLLLISGTFAWFSFTQRAINDRSVSVNFEEVGRLHDYFDRASGNKDVFAENFGDAPILVRVKLLEYMEINGESLVQADPQEVAEGNAVQPIKEDTGTWTPWTPEASGNTVGQRVGPGAVFNARARWTVGWQPRAATDGSGQLNAPYFMPTFNRARDNHKTAAAGDGRDWTQSGEEADTSVSANGTNAGADATGVTHPGNGTDGYWTNGSTATSILGTPPDTEAGTHTARQTVIQDQPVMLLSQWNALPVQDRVGNFWVVDPQTGWAYWANLLFPEEATSFLLDQATLAIGGLRGDLYYGIKAVANMVANTDGDVAALWEGSNEEHSALAKQLVDEVRSGMPILGEMTPGQTFNMRGVQYRYLENKGGGNHLVQTADFQINSAWNTNAGVDSYNGSTLDNNMKNWHDNLPSVIRRQVQPVQKEFTGVGPDAHISEWWSSDAWGNPGVGIPIVGTPRAFILDLEHPAFTAALKNDFAAVDPNGEKKAFSLSVAELNSISGPGKAFPTMASRVTAGGWTRTPYNDSFPWVVNGGVDSPGSFNFFHHANGLKTVVMPQSPAMLLRDQDGAWTSNI</sequence>
<accession>A0ABV4D4D6</accession>
<gene>
    <name evidence="2" type="ORF">AALA52_05090</name>
</gene>
<keyword evidence="3" id="KW-1185">Reference proteome</keyword>
<dbReference type="EMBL" id="JBCLSH010000012">
    <property type="protein sequence ID" value="MEY8443618.1"/>
    <property type="molecule type" value="Genomic_DNA"/>
</dbReference>
<evidence type="ECO:0000313" key="3">
    <source>
        <dbReference type="Proteomes" id="UP001565283"/>
    </source>
</evidence>
<proteinExistence type="predicted"/>